<dbReference type="EMBL" id="JMFG01000036">
    <property type="protein sequence ID" value="KDA52996.1"/>
    <property type="molecule type" value="Genomic_DNA"/>
</dbReference>
<dbReference type="InterPro" id="IPR022813">
    <property type="entry name" value="SecD/SecF_arch_bac"/>
</dbReference>
<dbReference type="OrthoDB" id="9805019at2"/>
<evidence type="ECO:0000256" key="8">
    <source>
        <dbReference type="ARBA" id="ARBA00023136"/>
    </source>
</evidence>
<dbReference type="Gene3D" id="1.20.1640.10">
    <property type="entry name" value="Multidrug efflux transporter AcrB transmembrane domain"/>
    <property type="match status" value="1"/>
</dbReference>
<dbReference type="RefSeq" id="WP_038050381.1">
    <property type="nucleotide sequence ID" value="NZ_JMFG01000036.1"/>
</dbReference>
<dbReference type="STRING" id="1312852.EG19_08345"/>
<dbReference type="InterPro" id="IPR022646">
    <property type="entry name" value="SecD/SecF_CS"/>
</dbReference>
<comment type="subcellular location">
    <subcellularLocation>
        <location evidence="1 9">Cell membrane</location>
        <topology evidence="1 9">Multi-pass membrane protein</topology>
    </subcellularLocation>
</comment>
<comment type="function">
    <text evidence="9">Part of the Sec protein translocase complex. Interacts with the SecYEG preprotein conducting channel. SecDF uses the proton motive force (PMF) to complete protein translocation after the ATP-dependent function of SecA.</text>
</comment>
<protein>
    <recommendedName>
        <fullName evidence="9">Protein-export membrane protein SecF</fullName>
    </recommendedName>
</protein>
<dbReference type="PRINTS" id="PR01755">
    <property type="entry name" value="SECFTRNLCASE"/>
</dbReference>
<keyword evidence="6 9" id="KW-1133">Transmembrane helix</keyword>
<dbReference type="Proteomes" id="UP000027284">
    <property type="component" value="Unassembled WGS sequence"/>
</dbReference>
<dbReference type="NCBIfam" id="TIGR00916">
    <property type="entry name" value="2A0604s01"/>
    <property type="match status" value="1"/>
</dbReference>
<gene>
    <name evidence="9" type="primary">secF</name>
    <name evidence="11" type="ORF">EG19_08345</name>
</gene>
<evidence type="ECO:0000256" key="7">
    <source>
        <dbReference type="ARBA" id="ARBA00023010"/>
    </source>
</evidence>
<evidence type="ECO:0000256" key="9">
    <source>
        <dbReference type="HAMAP-Rule" id="MF_01464"/>
    </source>
</evidence>
<comment type="caution">
    <text evidence="9">Lacks conserved residue(s) required for the propagation of feature annotation.</text>
</comment>
<dbReference type="Pfam" id="PF02355">
    <property type="entry name" value="SecD_SecF_C"/>
    <property type="match status" value="1"/>
</dbReference>
<evidence type="ECO:0000313" key="12">
    <source>
        <dbReference type="Proteomes" id="UP000027284"/>
    </source>
</evidence>
<comment type="subunit">
    <text evidence="9">Forms a complex with SecD. Part of the essential Sec protein translocation apparatus which comprises SecA, SecYEG and auxiliary proteins SecDF. Other proteins may also be involved.</text>
</comment>
<dbReference type="GO" id="GO:0043952">
    <property type="term" value="P:protein transport by the Sec complex"/>
    <property type="evidence" value="ECO:0007669"/>
    <property type="project" value="UniProtKB-UniRule"/>
</dbReference>
<comment type="similarity">
    <text evidence="9">Belongs to the SecD/SecF family. SecF subfamily.</text>
</comment>
<dbReference type="HAMAP" id="MF_01464_B">
    <property type="entry name" value="SecF_B"/>
    <property type="match status" value="1"/>
</dbReference>
<dbReference type="GO" id="GO:0065002">
    <property type="term" value="P:intracellular protein transmembrane transport"/>
    <property type="evidence" value="ECO:0007669"/>
    <property type="project" value="UniProtKB-UniRule"/>
</dbReference>
<feature type="transmembrane region" description="Helical" evidence="9">
    <location>
        <begin position="244"/>
        <end position="265"/>
    </location>
</feature>
<accession>A0A062XY02</accession>
<dbReference type="InterPro" id="IPR022645">
    <property type="entry name" value="SecD/SecF_bac"/>
</dbReference>
<evidence type="ECO:0000313" key="11">
    <source>
        <dbReference type="EMBL" id="KDA52996.1"/>
    </source>
</evidence>
<dbReference type="InterPro" id="IPR048634">
    <property type="entry name" value="SecD_SecF_C"/>
</dbReference>
<keyword evidence="5 9" id="KW-0653">Protein transport</keyword>
<evidence type="ECO:0000256" key="5">
    <source>
        <dbReference type="ARBA" id="ARBA00022927"/>
    </source>
</evidence>
<keyword evidence="3 9" id="KW-1003">Cell membrane</keyword>
<keyword evidence="4 9" id="KW-0812">Transmembrane</keyword>
<evidence type="ECO:0000256" key="2">
    <source>
        <dbReference type="ARBA" id="ARBA00022448"/>
    </source>
</evidence>
<feature type="transmembrane region" description="Helical" evidence="9">
    <location>
        <begin position="221"/>
        <end position="238"/>
    </location>
</feature>
<dbReference type="InterPro" id="IPR055344">
    <property type="entry name" value="SecD_SecF_C_bact"/>
</dbReference>
<dbReference type="InterPro" id="IPR005665">
    <property type="entry name" value="SecF_bac"/>
</dbReference>
<dbReference type="NCBIfam" id="TIGR00966">
    <property type="entry name" value="transloc_SecF"/>
    <property type="match status" value="1"/>
</dbReference>
<evidence type="ECO:0000256" key="4">
    <source>
        <dbReference type="ARBA" id="ARBA00022692"/>
    </source>
</evidence>
<feature type="domain" description="Protein export membrane protein SecD/SecF C-terminal" evidence="10">
    <location>
        <begin position="199"/>
        <end position="375"/>
    </location>
</feature>
<dbReference type="GO" id="GO:0005886">
    <property type="term" value="C:plasma membrane"/>
    <property type="evidence" value="ECO:0007669"/>
    <property type="project" value="UniProtKB-SubCell"/>
</dbReference>
<name>A0A062XY02_9BACT</name>
<dbReference type="AlphaFoldDB" id="A0A062XY02"/>
<dbReference type="Pfam" id="PF07549">
    <property type="entry name" value="Sec_GG"/>
    <property type="match status" value="1"/>
</dbReference>
<proteinExistence type="inferred from homology"/>
<feature type="transmembrane region" description="Helical" evidence="9">
    <location>
        <begin position="348"/>
        <end position="379"/>
    </location>
</feature>
<dbReference type="PANTHER" id="PTHR30081:SF8">
    <property type="entry name" value="PROTEIN TRANSLOCASE SUBUNIT SECF"/>
    <property type="match status" value="1"/>
</dbReference>
<feature type="transmembrane region" description="Helical" evidence="9">
    <location>
        <begin position="17"/>
        <end position="36"/>
    </location>
</feature>
<keyword evidence="7 9" id="KW-0811">Translocation</keyword>
<dbReference type="PANTHER" id="PTHR30081">
    <property type="entry name" value="PROTEIN-EXPORT MEMBRANE PROTEIN SEC"/>
    <property type="match status" value="1"/>
</dbReference>
<sequence>MRFFANTNFPFLRYRRIWIGISLALAALGVASMVWGPGLKLGIDFSGGTQLTLKFKQEPDLSRVRKALEALKLGEVTIQRFDEPERHEFLVRVQNPGQEGDFSKVMAEALDREFHGTGSGSLPLHTVGVDALRDALAAADPDHVGGGLDARRQHYEPQAEAVLQLRKELGIFQGPEDLDKVTALSPAVRTYLKTSAHFGEFTVLAAEAVGPLVGKDLRNKAMQAVAFSLLGMLVYIAFRFHLPYGIGAVVATFHDVILTLGALSITQREINLPTIAALLTLVGYSVNDTVVIFDRIRERLKLERGKSLVEIMDKAINQTLSRTVITSGLTLLVVIALFLFGGDVINTFAFVLLVGIIVGTYSSIYIASPVALFFTELFAKKKAGKARR</sequence>
<keyword evidence="8 9" id="KW-0472">Membrane</keyword>
<keyword evidence="12" id="KW-1185">Reference proteome</keyword>
<evidence type="ECO:0000256" key="6">
    <source>
        <dbReference type="ARBA" id="ARBA00022989"/>
    </source>
</evidence>
<evidence type="ECO:0000256" key="1">
    <source>
        <dbReference type="ARBA" id="ARBA00004651"/>
    </source>
</evidence>
<dbReference type="GO" id="GO:0006605">
    <property type="term" value="P:protein targeting"/>
    <property type="evidence" value="ECO:0007669"/>
    <property type="project" value="UniProtKB-UniRule"/>
</dbReference>
<organism evidence="11 12">
    <name type="scientific">Thermoanaerobaculum aquaticum</name>
    <dbReference type="NCBI Taxonomy" id="1312852"/>
    <lineage>
        <taxon>Bacteria</taxon>
        <taxon>Pseudomonadati</taxon>
        <taxon>Acidobacteriota</taxon>
        <taxon>Thermoanaerobaculia</taxon>
        <taxon>Thermoanaerobaculales</taxon>
        <taxon>Thermoanaerobaculaceae</taxon>
        <taxon>Thermoanaerobaculum</taxon>
    </lineage>
</organism>
<dbReference type="SUPFAM" id="SSF82866">
    <property type="entry name" value="Multidrug efflux transporter AcrB transmembrane domain"/>
    <property type="match status" value="1"/>
</dbReference>
<feature type="transmembrane region" description="Helical" evidence="9">
    <location>
        <begin position="324"/>
        <end position="342"/>
    </location>
</feature>
<evidence type="ECO:0000256" key="3">
    <source>
        <dbReference type="ARBA" id="ARBA00022475"/>
    </source>
</evidence>
<keyword evidence="2 9" id="KW-0813">Transport</keyword>
<comment type="caution">
    <text evidence="11">The sequence shown here is derived from an EMBL/GenBank/DDBJ whole genome shotgun (WGS) entry which is preliminary data.</text>
</comment>
<reference evidence="11 12" key="1">
    <citation type="submission" date="2014-04" db="EMBL/GenBank/DDBJ databases">
        <title>The Genome Sequence of Thermoanaerobaculum aquaticum MP-01, The First Cultivated Group 23 Acidobacterium.</title>
        <authorList>
            <person name="Stamps B.W."/>
            <person name="Losey N.A."/>
            <person name="Lawson P.A."/>
            <person name="Stevenson B.S."/>
        </authorList>
    </citation>
    <scope>NUCLEOTIDE SEQUENCE [LARGE SCALE GENOMIC DNA]</scope>
    <source>
        <strain evidence="11 12">MP-01</strain>
    </source>
</reference>
<evidence type="ECO:0000259" key="10">
    <source>
        <dbReference type="Pfam" id="PF02355"/>
    </source>
</evidence>
<dbReference type="GO" id="GO:0015450">
    <property type="term" value="F:protein-transporting ATPase activity"/>
    <property type="evidence" value="ECO:0007669"/>
    <property type="project" value="InterPro"/>
</dbReference>